<dbReference type="SMART" id="SM00267">
    <property type="entry name" value="GGDEF"/>
    <property type="match status" value="1"/>
</dbReference>
<dbReference type="FunFam" id="3.30.70.270:FF:000001">
    <property type="entry name" value="Diguanylate cyclase domain protein"/>
    <property type="match status" value="1"/>
</dbReference>
<dbReference type="InterPro" id="IPR052155">
    <property type="entry name" value="Biofilm_reg_signaling"/>
</dbReference>
<feature type="domain" description="PAC" evidence="7">
    <location>
        <begin position="502"/>
        <end position="554"/>
    </location>
</feature>
<comment type="subcellular location">
    <subcellularLocation>
        <location evidence="2">Membrane</location>
    </subcellularLocation>
</comment>
<feature type="domain" description="CHASE" evidence="8">
    <location>
        <begin position="115"/>
        <end position="247"/>
    </location>
</feature>
<evidence type="ECO:0000259" key="8">
    <source>
        <dbReference type="PROSITE" id="PS50839"/>
    </source>
</evidence>
<evidence type="ECO:0000256" key="1">
    <source>
        <dbReference type="ARBA" id="ARBA00001946"/>
    </source>
</evidence>
<sequence length="1247" mass="137846">MRGRDTPKIPSSRRIALATLLGALVFSAGVVIHTENQRVQLMRADITLLAEAYANTIADIIDRALSATHALAVLVMQGQGRISDFQEIGKAMLPHYPGVDALFLAPDGVIRDGFPLAGNEPVIGLDLLNDPERGADARLARDTGRLTLSSPDKTAQGEPGITGSLSVFLDDEQGNPAFWGFTIARMPFPDAIAPGSLSQLVDRGIAYRLWSINAATGEHQLIDASPMEPISPVEAQLEVPNATWTLSLSPIDGWGDPLGLGVRIGLALLFSLLLATLAKLLADARTQKARLAMKVAERTAEVRAREADLERAEEIAQVGSWDFDIQSNRATASAVACRITGVQPDTPFSIERFLEQVHPLDRAQVEAAWQAALCGEPYDVAHRTRVDGRLRWLRQRATLEFDPTGKPLRALGSVEDITDRTTAEQALSESESMLRRIVETAREGIWTIDDETRTTFVNPRMAELLGCTAEQIIGRSPFDFMDSEMRRLVERKLIERRQGNTDQYELRLTRPDGSQIWTLLSTTPLKDAEGRYIGTLGMLTDISARKQAEAVLERERRLLEQAERIAHIGAWEWDVAEDRWTHSAGWKAIHGIDEQVPQSSAQMMTLVPSEERDKVQEAFAAALDGRCPYDIEHRIVRPSDRVVRRVHAVGEVIRNQRGEVLTMRGIARDITQRKEVEAELRIAAIAFESQEGMLVTDAEERILRVNEAFTRSTGYTTEESVGKTPRLLRSGRHDPNFFGEMWAHIDQQGYWEGEIWNRRKNGEIFPEWLTVTAVRDDLGQVTHYVGTLTDISQRKEDEAAIRRLAFYDPLTGLANRRLLLDRLNQALAAAARTGQDGALIFIDLDNFKQLNDTRGHQIGDLLLEEVAQRLTETVRKSDSVARLGGDEFVVLLADLGDDPAQAAALAEGVGEKIIAALGRPYLLAGIEYNSTPSLGIALFDRVAQTAEEILKHADLAMYQAKAAGRNRLRFFDPKMQASVNQRTALERELRHAIGEGQLVLYYQSQVDTYGRVKGAEALLRWRHPERGLIPPAQFIGLAESLGLALPLGRWVLASACAQLAEWARRPESAELNLAVNISGAHFRRPELVEDIRRALAESGANPKRLRLELAEATLLDDPEDAFVKMIALKETGVGFTLDNFGSGYCSLSYLKRLPLDQLKIAPAFVHEVLEDSEDDAIADSFVALAQSLGLAIMAEGVETEAQRDYLLNHGCRTFQGFLFGQPGPVDALFQAEAHPPARSEGAAGDIP</sequence>
<dbReference type="PROSITE" id="PS50839">
    <property type="entry name" value="CHASE"/>
    <property type="match status" value="1"/>
</dbReference>
<dbReference type="InterPro" id="IPR035919">
    <property type="entry name" value="EAL_sf"/>
</dbReference>
<dbReference type="Proteomes" id="UP000274556">
    <property type="component" value="Unassembled WGS sequence"/>
</dbReference>
<feature type="domain" description="GGDEF" evidence="10">
    <location>
        <begin position="835"/>
        <end position="973"/>
    </location>
</feature>
<dbReference type="SMART" id="SM01079">
    <property type="entry name" value="CHASE"/>
    <property type="match status" value="1"/>
</dbReference>
<dbReference type="InterPro" id="IPR000700">
    <property type="entry name" value="PAS-assoc_C"/>
</dbReference>
<dbReference type="OrthoDB" id="8553030at2"/>
<dbReference type="CDD" id="cd01949">
    <property type="entry name" value="GGDEF"/>
    <property type="match status" value="1"/>
</dbReference>
<gene>
    <name evidence="11" type="ORF">BDD21_1786</name>
</gene>
<dbReference type="InterPro" id="IPR035965">
    <property type="entry name" value="PAS-like_dom_sf"/>
</dbReference>
<dbReference type="PANTHER" id="PTHR44757">
    <property type="entry name" value="DIGUANYLATE CYCLASE DGCP"/>
    <property type="match status" value="1"/>
</dbReference>
<dbReference type="InterPro" id="IPR001633">
    <property type="entry name" value="EAL_dom"/>
</dbReference>
<feature type="domain" description="PAC" evidence="7">
    <location>
        <begin position="751"/>
        <end position="803"/>
    </location>
</feature>
<organism evidence="11 12">
    <name type="scientific">Thiocapsa rosea</name>
    <dbReference type="NCBI Taxonomy" id="69360"/>
    <lineage>
        <taxon>Bacteria</taxon>
        <taxon>Pseudomonadati</taxon>
        <taxon>Pseudomonadota</taxon>
        <taxon>Gammaproteobacteria</taxon>
        <taxon>Chromatiales</taxon>
        <taxon>Chromatiaceae</taxon>
        <taxon>Thiocapsa</taxon>
    </lineage>
</organism>
<dbReference type="SMART" id="SM00091">
    <property type="entry name" value="PAS"/>
    <property type="match status" value="3"/>
</dbReference>
<accession>A0A495V544</accession>
<proteinExistence type="predicted"/>
<evidence type="ECO:0000313" key="11">
    <source>
        <dbReference type="EMBL" id="RKT44404.1"/>
    </source>
</evidence>
<protein>
    <submittedName>
        <fullName evidence="11">PAS domain S-box-containing protein/diguanylate cyclase (GGDEF)-like protein</fullName>
    </submittedName>
</protein>
<dbReference type="SUPFAM" id="SSF55073">
    <property type="entry name" value="Nucleotide cyclase"/>
    <property type="match status" value="1"/>
</dbReference>
<evidence type="ECO:0000259" key="9">
    <source>
        <dbReference type="PROSITE" id="PS50883"/>
    </source>
</evidence>
<dbReference type="NCBIfam" id="TIGR00229">
    <property type="entry name" value="sensory_box"/>
    <property type="match status" value="4"/>
</dbReference>
<feature type="domain" description="PAC" evidence="7">
    <location>
        <begin position="629"/>
        <end position="682"/>
    </location>
</feature>
<dbReference type="AlphaFoldDB" id="A0A495V544"/>
<dbReference type="SUPFAM" id="SSF141868">
    <property type="entry name" value="EAL domain-like"/>
    <property type="match status" value="1"/>
</dbReference>
<dbReference type="CDD" id="cd01948">
    <property type="entry name" value="EAL"/>
    <property type="match status" value="1"/>
</dbReference>
<dbReference type="InterPro" id="IPR013767">
    <property type="entry name" value="PAS_fold"/>
</dbReference>
<evidence type="ECO:0000256" key="3">
    <source>
        <dbReference type="ARBA" id="ARBA00022692"/>
    </source>
</evidence>
<dbReference type="Pfam" id="PF03924">
    <property type="entry name" value="CHASE"/>
    <property type="match status" value="1"/>
</dbReference>
<keyword evidence="3" id="KW-0812">Transmembrane</keyword>
<dbReference type="PROSITE" id="PS50883">
    <property type="entry name" value="EAL"/>
    <property type="match status" value="1"/>
</dbReference>
<keyword evidence="5" id="KW-0472">Membrane</keyword>
<dbReference type="InterPro" id="IPR042240">
    <property type="entry name" value="CHASE_sf"/>
</dbReference>
<dbReference type="GO" id="GO:0003824">
    <property type="term" value="F:catalytic activity"/>
    <property type="evidence" value="ECO:0007669"/>
    <property type="project" value="UniProtKB-ARBA"/>
</dbReference>
<evidence type="ECO:0000259" key="7">
    <source>
        <dbReference type="PROSITE" id="PS50113"/>
    </source>
</evidence>
<feature type="domain" description="EAL" evidence="9">
    <location>
        <begin position="982"/>
        <end position="1236"/>
    </location>
</feature>
<feature type="domain" description="PAS" evidence="6">
    <location>
        <begin position="678"/>
        <end position="724"/>
    </location>
</feature>
<dbReference type="GO" id="GO:0006355">
    <property type="term" value="P:regulation of DNA-templated transcription"/>
    <property type="evidence" value="ECO:0007669"/>
    <property type="project" value="InterPro"/>
</dbReference>
<dbReference type="InterPro" id="IPR001610">
    <property type="entry name" value="PAC"/>
</dbReference>
<feature type="domain" description="PAS" evidence="6">
    <location>
        <begin position="430"/>
        <end position="500"/>
    </location>
</feature>
<dbReference type="Pfam" id="PF13426">
    <property type="entry name" value="PAS_9"/>
    <property type="match status" value="1"/>
</dbReference>
<dbReference type="Gene3D" id="3.30.450.20">
    <property type="entry name" value="PAS domain"/>
    <property type="match status" value="4"/>
</dbReference>
<dbReference type="GO" id="GO:0007165">
    <property type="term" value="P:signal transduction"/>
    <property type="evidence" value="ECO:0007669"/>
    <property type="project" value="UniProtKB-ARBA"/>
</dbReference>
<evidence type="ECO:0000256" key="4">
    <source>
        <dbReference type="ARBA" id="ARBA00022989"/>
    </source>
</evidence>
<keyword evidence="4" id="KW-1133">Transmembrane helix</keyword>
<dbReference type="CDD" id="cd00130">
    <property type="entry name" value="PAS"/>
    <property type="match status" value="2"/>
</dbReference>
<dbReference type="Gene3D" id="3.30.450.350">
    <property type="entry name" value="CHASE domain"/>
    <property type="match status" value="1"/>
</dbReference>
<dbReference type="EMBL" id="RBXL01000001">
    <property type="protein sequence ID" value="RKT44404.1"/>
    <property type="molecule type" value="Genomic_DNA"/>
</dbReference>
<dbReference type="SMART" id="SM00086">
    <property type="entry name" value="PAC"/>
    <property type="match status" value="4"/>
</dbReference>
<dbReference type="PANTHER" id="PTHR44757:SF2">
    <property type="entry name" value="BIOFILM ARCHITECTURE MAINTENANCE PROTEIN MBAA"/>
    <property type="match status" value="1"/>
</dbReference>
<evidence type="ECO:0000259" key="10">
    <source>
        <dbReference type="PROSITE" id="PS50887"/>
    </source>
</evidence>
<evidence type="ECO:0000256" key="2">
    <source>
        <dbReference type="ARBA" id="ARBA00004370"/>
    </source>
</evidence>
<dbReference type="InterPro" id="IPR013655">
    <property type="entry name" value="PAS_fold_3"/>
</dbReference>
<dbReference type="Pfam" id="PF00990">
    <property type="entry name" value="GGDEF"/>
    <property type="match status" value="1"/>
</dbReference>
<dbReference type="InterPro" id="IPR029787">
    <property type="entry name" value="Nucleotide_cyclase"/>
</dbReference>
<dbReference type="Gene3D" id="3.20.20.450">
    <property type="entry name" value="EAL domain"/>
    <property type="match status" value="1"/>
</dbReference>
<dbReference type="Gene3D" id="2.10.70.100">
    <property type="match status" value="2"/>
</dbReference>
<dbReference type="Gene3D" id="3.30.70.270">
    <property type="match status" value="1"/>
</dbReference>
<evidence type="ECO:0000259" key="6">
    <source>
        <dbReference type="PROSITE" id="PS50112"/>
    </source>
</evidence>
<feature type="domain" description="PAC" evidence="7">
    <location>
        <begin position="376"/>
        <end position="429"/>
    </location>
</feature>
<dbReference type="SUPFAM" id="SSF55785">
    <property type="entry name" value="PYP-like sensor domain (PAS domain)"/>
    <property type="match status" value="4"/>
</dbReference>
<dbReference type="Pfam" id="PF00563">
    <property type="entry name" value="EAL"/>
    <property type="match status" value="1"/>
</dbReference>
<dbReference type="InterPro" id="IPR000160">
    <property type="entry name" value="GGDEF_dom"/>
</dbReference>
<keyword evidence="12" id="KW-1185">Reference proteome</keyword>
<dbReference type="Pfam" id="PF08447">
    <property type="entry name" value="PAS_3"/>
    <property type="match status" value="2"/>
</dbReference>
<dbReference type="InterPro" id="IPR000014">
    <property type="entry name" value="PAS"/>
</dbReference>
<dbReference type="NCBIfam" id="TIGR00254">
    <property type="entry name" value="GGDEF"/>
    <property type="match status" value="1"/>
</dbReference>
<name>A0A495V544_9GAMM</name>
<dbReference type="PROSITE" id="PS50112">
    <property type="entry name" value="PAS"/>
    <property type="match status" value="2"/>
</dbReference>
<evidence type="ECO:0000256" key="5">
    <source>
        <dbReference type="ARBA" id="ARBA00023136"/>
    </source>
</evidence>
<dbReference type="PROSITE" id="PS50887">
    <property type="entry name" value="GGDEF"/>
    <property type="match status" value="1"/>
</dbReference>
<evidence type="ECO:0000313" key="12">
    <source>
        <dbReference type="Proteomes" id="UP000274556"/>
    </source>
</evidence>
<dbReference type="InterPro" id="IPR043128">
    <property type="entry name" value="Rev_trsase/Diguanyl_cyclase"/>
</dbReference>
<comment type="caution">
    <text evidence="11">The sequence shown here is derived from an EMBL/GenBank/DDBJ whole genome shotgun (WGS) entry which is preliminary data.</text>
</comment>
<dbReference type="SMART" id="SM00052">
    <property type="entry name" value="EAL"/>
    <property type="match status" value="1"/>
</dbReference>
<comment type="cofactor">
    <cofactor evidence="1">
        <name>Mg(2+)</name>
        <dbReference type="ChEBI" id="CHEBI:18420"/>
    </cofactor>
</comment>
<dbReference type="PROSITE" id="PS50113">
    <property type="entry name" value="PAC"/>
    <property type="match status" value="4"/>
</dbReference>
<dbReference type="Pfam" id="PF00989">
    <property type="entry name" value="PAS"/>
    <property type="match status" value="1"/>
</dbReference>
<dbReference type="InterPro" id="IPR006189">
    <property type="entry name" value="CHASE_dom"/>
</dbReference>
<reference evidence="11 12" key="1">
    <citation type="submission" date="2018-10" db="EMBL/GenBank/DDBJ databases">
        <title>Genomic Encyclopedia of Archaeal and Bacterial Type Strains, Phase II (KMG-II): from individual species to whole genera.</title>
        <authorList>
            <person name="Goeker M."/>
        </authorList>
    </citation>
    <scope>NUCLEOTIDE SEQUENCE [LARGE SCALE GENOMIC DNA]</scope>
    <source>
        <strain evidence="11 12">DSM 235</strain>
    </source>
</reference>
<dbReference type="GO" id="GO:0016020">
    <property type="term" value="C:membrane"/>
    <property type="evidence" value="ECO:0007669"/>
    <property type="project" value="UniProtKB-SubCell"/>
</dbReference>